<keyword evidence="3" id="KW-0445">Lipid transport</keyword>
<dbReference type="InterPro" id="IPR056748">
    <property type="entry name" value="VPS13-like_C"/>
</dbReference>
<dbReference type="Proteomes" id="UP000594263">
    <property type="component" value="Unplaced"/>
</dbReference>
<evidence type="ECO:0000313" key="8">
    <source>
        <dbReference type="EnsemblPlants" id="Kaladp0048s0783.1.v1.1"/>
    </source>
</evidence>
<evidence type="ECO:0008006" key="10">
    <source>
        <dbReference type="Google" id="ProtNLM"/>
    </source>
</evidence>
<name>A0A7N0ZYK4_KALFE</name>
<dbReference type="InterPro" id="IPR026854">
    <property type="entry name" value="VPS13_N"/>
</dbReference>
<dbReference type="EnsemblPlants" id="Kaladp0048s0783.1.v1.1">
    <property type="protein sequence ID" value="Kaladp0048s0783.1.v1.1"/>
    <property type="gene ID" value="Kaladp0048s0783.v1.1"/>
</dbReference>
<dbReference type="GO" id="GO:1990064">
    <property type="term" value="P:ground tissue pattern formation"/>
    <property type="evidence" value="ECO:0007669"/>
    <property type="project" value="EnsemblPlants"/>
</dbReference>
<feature type="domain" description="Vacuolar protein sorting-associated protein 13 VPS13 adaptor binding" evidence="6">
    <location>
        <begin position="2459"/>
        <end position="2705"/>
    </location>
</feature>
<dbReference type="InterPro" id="IPR026847">
    <property type="entry name" value="VPS13"/>
</dbReference>
<evidence type="ECO:0000259" key="6">
    <source>
        <dbReference type="Pfam" id="PF25036"/>
    </source>
</evidence>
<dbReference type="OMA" id="CEWQYTF"/>
<evidence type="ECO:0000256" key="1">
    <source>
        <dbReference type="ARBA" id="ARBA00006545"/>
    </source>
</evidence>
<accession>A0A7N0ZYK4</accession>
<dbReference type="Pfam" id="PF25037">
    <property type="entry name" value="VPS13_C"/>
    <property type="match status" value="1"/>
</dbReference>
<feature type="domain" description="Vacuolar protein sorting-associated protein 13 VPS13 adaptor binding" evidence="6">
    <location>
        <begin position="2043"/>
        <end position="2344"/>
    </location>
</feature>
<dbReference type="PANTHER" id="PTHR16166:SF143">
    <property type="entry name" value="PROTEIN SORTING-ASSOCIATED PROTEIN, PUTATIVE (DUF1162)-RELATED"/>
    <property type="match status" value="1"/>
</dbReference>
<evidence type="ECO:0000256" key="2">
    <source>
        <dbReference type="ARBA" id="ARBA00022448"/>
    </source>
</evidence>
<protein>
    <recommendedName>
        <fullName evidence="10">Vacuolar protein sorting-associated protein 13A</fullName>
    </recommendedName>
</protein>
<dbReference type="GO" id="GO:0006623">
    <property type="term" value="P:protein targeting to vacuole"/>
    <property type="evidence" value="ECO:0007669"/>
    <property type="project" value="TreeGrafter"/>
</dbReference>
<keyword evidence="9" id="KW-1185">Reference proteome</keyword>
<comment type="similarity">
    <text evidence="1">Belongs to the VPS13 family.</text>
</comment>
<evidence type="ECO:0000259" key="5">
    <source>
        <dbReference type="Pfam" id="PF12624"/>
    </source>
</evidence>
<feature type="compositionally biased region" description="Polar residues" evidence="4">
    <location>
        <begin position="430"/>
        <end position="444"/>
    </location>
</feature>
<sequence length="3464" mass="387383">MSAMFEGLVRQLILGYLNRYFKNLQKEQLKITIWNEEVLLENVDLNLEAFDYLQLPFALKRGHVGKLCIKIPWKKLGWDPFIIILENVFISVGQRTDAEWSSDAVDKREYASKKAKLAAAELAKLSRRVYGNQIGQSFKSYILAKILDGVQVFIKDVHIQYCGTQSDTAQMDFGLRVSSLTVGRSNMMGSSSVGRLKGVLVNKSVEIIGLELTFCTFSLGQHLTCFDNAGESKRQNNNDVDGNKFNHVLAPFDLSCSLVVNKSGGLDDDCPQYSLNAESTTMVMAFDEVILQQMLVLSDYLSTCDLRKKYGRYRPWSCPISRKFKGWQMAWWKYAIVSILSDVRKKFKKTSWRYAAKRMICHQKYVNLYKIKLGYLRQDQPVDEAVLQELEQMEKDSDIEDILSYRSIAEYETQEYLYKSPMHNGGPGGASNNLEKSQSDSRMSGRSRGWLNWLSRGMLGAGGTDDSRQFSGVVSDEVVKDIYEATRFQPEPFTNKDAAANGKPFLAAIKCSINQISATLRNRKLTHDILQVISHGVFSHCKIWEECSSIIASINSIEVVKPCSQKKILFNPLCDAEKPQSEYEPCLSVQVDVSLHNTDVIFTAKVVVQPLEVVYDAELLLQVMDIYKCVDSFQSLSKRVLSSFNRMSSVDARLSSKVIYILSSRNNIKWDICFTSVVLRIPCRAVTGEPCTMVLESGAINLVSRHRVTALSPDIENHLLELESSVRTAFNNDHSVDFDPLDLYGMSELQMNNFEVKLFRHSQNLSVSVLEKLSFSLTITSCIIQDESYLKQFEVCIHLSSLHVHFSPTICGPLLGVVLEMSDLFSESEHSISQPCGVLEVRYHELQQPKGPHFSVDVHGGLINVYMDLENSKDTLRLNIPLLEMRYQVKDCEVFWIAAKTMEMSFFKLGETKVNTLLFSTGRMVNAHANEKVVELPCQMDASARSPADGSFCICYETVNADKSAHYRCKLYLKDAELHVEPYFYGQLAICFKRINAMCISYAKEVASRTSMMDNKPIKSFHYMTKNADDPESVLSGQLDISNCPLDRFPLSILRNLSMLATSESLLSCSDSVQNKISNMGFVSKNIDALSFMGGLYVLNINLSGMQIHVHDSSSVIVTATIPYSVSSVCIQNNVVDVICSIDALSISSSWWTSRLQNDLWGPLSSTVSPVLKIRFRTSEFGQVSKTDICISVQNVSAVLPTELLAVMIGYFTLSDWNAGSNVEFLNEDQDKMEAIWFFTYNIEILDSSLIIPVESAENQYLKLDIPMMHCRFIPLLVLADPLENIPSECSVKIDKAAESNYSLNLFGRHLSLSYILLQDLSSCRSLPKEMKWPSKVSLISPFCADVWVLIPHHYTSSCAFDSGYGNLCVMARVLECKILVEGASTLEGIGALIFVIDQFLAVDEDSKYFESDILKFLESKRNVKEKTAGSAAADTINTELQICISSMTCELFHFEANTITFKPVAKLDTQFVFAASFEDEIPSKLDFSFSSLSLLSLQNSVLLLQFNSPSPDLPAFQISFSRSENNPDEVFFLFPVLELWFHFPSWDEIIRLCHSYIENITNTNYTGVSDKKQNVAPTDQIVNFDHVIFTHTSDSLIALDETINPLAIHAHSDSIGIKIHFPLFVAQEASNVSSEAIHSYIKCSKSLTVAAYCRGCELVMNGSNTKVMLMLDNISGDIEISDENTLQTWPFFRVYGTVVTVETLIGLQLSNIKFAILSDAIDVWLSYQVFHFWSGTTFPVPKAQSSPDTLTNIHLEAQLSKASLQLTDDRWSCNGPLFEILLKNLVLCSSTSGATSEVSITCDLQVNYNNIHKVVWEPLVELSKFHVKIIRKGESDVLVDSGKTIDICIESTTQVNLNFTETAFEAIWRAVATIKDASRLTDKNVDHTIQDLEFHQMGKHSLGTYAPYIIQNLTSVPLMFHVYLDVDNLGEYNNPVKVDGYTVKPGSSVPVYVNNTSKKQFASTSSQSFDSSQSNLANHHYMTIQFDGTSLTSVPISMDLVGLTYFEVDFSKGVEIPVPQNDGVNSIYSKSNQEQSRGDPSKGCSTPVVVDITVMRCSKLIRLYSTVVLFNATSMPLELRFDIPFGLSHKIQDPVNPGHEFPLPLHLSEAGRVSWRPWGETYLWSAPQNISNFRTGEGRIGFFRSFICYPPLPSIDPFRCCISVHDINISPSDSRSKQLHMKKGGKHLVEQRLQSHSYSEKSIKQSIHYVVISTPLTVKNYLPEPISLTILSSGVARTVKLSEVETSFYHIDSLYDVDMVFDMQGSRSSLVKFPRMDTFSLTASFDGTNYFMCETATFDSNKIGSVTMNVEMLMNNSGAREVSIFVPFLLYNCTRLSLILTDSLTENIERIYPIPSCYDSLEEGLCYRTQSGLGLVPDVMDNKHDVSSSIASCIISTRVCPDRSLLSCRSSRKVVSSDMLGTDDLRVSSDLTHSCSISKCQFIWKNECEKHLDIKGKPSMYFPNSNPSMSEIFVRVSSCAPECGEDNIPHSSWSSPICLSHPSDPTCVVIPHQSPNGAYVVSVTCSAIAGPTVERTKIITLQPRYVICNACSKDLCYKQKGTDIVSYLGVGEHAHLNWADIRRDLLVSIRFGEPGWQWSGSFLPERLGDTQVKMWNYVSGTQSIVRVEVQNADVSPRDGKIFESPHGNSGTNLILISDDDTGFMPYRIDNFTNQRIRVYQQQCETFETVVHSYSSCSYAWDEPSYPHRLTVEVPGKGLLGSYTLDDVKEYSPIMLGTDFGTSENKFLVAVHAEGAIKVLSVIDSSHHNLTDMRGSSVPWYRKQEIQNQQNAKPLHCKERLSVYIQSIGISFIDSFSEELLFVSAKSISMELLQSVDQHNFSFQISSLQIDNQLHTTPYPVVLSFDEEYKNDIGDHLVIKDHCIDESSDSIVCQPVLCLDIAKWRSDDIGLVSVQRVNLRIADFHLEIDEEVLLRLFCWCRMIYSRVQNQIIYDSSHSSVNHDADLQSNLFTHIETHRNLESRMKEEQSVTSYIPILAESWSKSSPSFLSVTPIGAPWQKLYLLAAKQKKVYVELFEVTPVNLTLSFSSTPWKLRHGSLALGESLVHRGFTALADIEGAKIKLKQLLIEQHLASWESLQANLIRHYTRQLQHEMYKVLASAGVIGNPMGFARSVGLGIKDFLAVPASSLKNPRGIVTGLAHGTTSLVRSTVYALSDAASQITKSAHKGIVALDNQCVTRSEVQEKGVINEILQGLTGLLQSPVKEAEKHGLPGVLSGVVFGVTGLVLRPAASILEVTGKTAQSIRKRSKVHQTSMQRLRARLPRLLIEELPLRPYSWEDAVGMNVLVEAAGGMKMKDDILVVCKALKQGGKYVIITETRMLIVSCSSLVGVGKPGFRGVPPDPEWVIEAEVGLDSVVHADADGALLHIVGSSSHSDPITRQKRNRGASQSWGNSSFPLPISQTNVELESAEDAERLLQTLLGTIELGKEQGWGRRHILHKSNVR</sequence>
<organism evidence="8 9">
    <name type="scientific">Kalanchoe fedtschenkoi</name>
    <name type="common">Lavender scallops</name>
    <name type="synonym">South American air plant</name>
    <dbReference type="NCBI Taxonomy" id="63787"/>
    <lineage>
        <taxon>Eukaryota</taxon>
        <taxon>Viridiplantae</taxon>
        <taxon>Streptophyta</taxon>
        <taxon>Embryophyta</taxon>
        <taxon>Tracheophyta</taxon>
        <taxon>Spermatophyta</taxon>
        <taxon>Magnoliopsida</taxon>
        <taxon>eudicotyledons</taxon>
        <taxon>Gunneridae</taxon>
        <taxon>Pentapetalae</taxon>
        <taxon>Saxifragales</taxon>
        <taxon>Crassulaceae</taxon>
        <taxon>Kalanchoe</taxon>
    </lineage>
</organism>
<feature type="compositionally biased region" description="Polar residues" evidence="4">
    <location>
        <begin position="3406"/>
        <end position="3415"/>
    </location>
</feature>
<feature type="compositionally biased region" description="Polar residues" evidence="4">
    <location>
        <begin position="2024"/>
        <end position="2036"/>
    </location>
</feature>
<dbReference type="InterPro" id="IPR009543">
    <property type="entry name" value="VPS13_VAB"/>
</dbReference>
<dbReference type="GO" id="GO:0010082">
    <property type="term" value="P:regulation of root meristem growth"/>
    <property type="evidence" value="ECO:0007669"/>
    <property type="project" value="EnsemblPlants"/>
</dbReference>
<feature type="domain" description="Intermembrane lipid transfer protein VPS13-like C-terminal" evidence="7">
    <location>
        <begin position="3281"/>
        <end position="3350"/>
    </location>
</feature>
<evidence type="ECO:0000313" key="9">
    <source>
        <dbReference type="Proteomes" id="UP000594263"/>
    </source>
</evidence>
<proteinExistence type="inferred from homology"/>
<feature type="region of interest" description="Disordered" evidence="4">
    <location>
        <begin position="2024"/>
        <end position="2045"/>
    </location>
</feature>
<keyword evidence="2" id="KW-0813">Transport</keyword>
<evidence type="ECO:0000259" key="7">
    <source>
        <dbReference type="Pfam" id="PF25037"/>
    </source>
</evidence>
<dbReference type="GO" id="GO:0006869">
    <property type="term" value="P:lipid transport"/>
    <property type="evidence" value="ECO:0007669"/>
    <property type="project" value="UniProtKB-KW"/>
</dbReference>
<evidence type="ECO:0000256" key="4">
    <source>
        <dbReference type="SAM" id="MobiDB-lite"/>
    </source>
</evidence>
<dbReference type="Pfam" id="PF12624">
    <property type="entry name" value="VPS13_N"/>
    <property type="match status" value="1"/>
</dbReference>
<dbReference type="Gramene" id="Kaladp0048s0783.1.v1.1">
    <property type="protein sequence ID" value="Kaladp0048s0783.1.v1.1"/>
    <property type="gene ID" value="Kaladp0048s0783.v1.1"/>
</dbReference>
<dbReference type="Pfam" id="PF25036">
    <property type="entry name" value="VPS13_VAB"/>
    <property type="match status" value="2"/>
</dbReference>
<dbReference type="PANTHER" id="PTHR16166">
    <property type="entry name" value="VACUOLAR PROTEIN SORTING-ASSOCIATED PROTEIN VPS13"/>
    <property type="match status" value="1"/>
</dbReference>
<reference evidence="8" key="1">
    <citation type="submission" date="2021-01" db="UniProtKB">
        <authorList>
            <consortium name="EnsemblPlants"/>
        </authorList>
    </citation>
    <scope>IDENTIFICATION</scope>
</reference>
<feature type="region of interest" description="Disordered" evidence="4">
    <location>
        <begin position="427"/>
        <end position="446"/>
    </location>
</feature>
<feature type="domain" description="Chorein N-terminal" evidence="5">
    <location>
        <begin position="4"/>
        <end position="807"/>
    </location>
</feature>
<dbReference type="GO" id="GO:0045053">
    <property type="term" value="P:protein retention in Golgi apparatus"/>
    <property type="evidence" value="ECO:0007669"/>
    <property type="project" value="TreeGrafter"/>
</dbReference>
<feature type="region of interest" description="Disordered" evidence="4">
    <location>
        <begin position="3393"/>
        <end position="3415"/>
    </location>
</feature>
<evidence type="ECO:0000256" key="3">
    <source>
        <dbReference type="ARBA" id="ARBA00023055"/>
    </source>
</evidence>